<comment type="similarity">
    <text evidence="2">Belongs to the CpsC/CapA family.</text>
</comment>
<gene>
    <name evidence="9" type="ORF">HB844_01980</name>
</gene>
<evidence type="ECO:0000259" key="8">
    <source>
        <dbReference type="Pfam" id="PF02706"/>
    </source>
</evidence>
<dbReference type="EMBL" id="JAARPY010000002">
    <property type="protein sequence ID" value="MBC1397630.1"/>
    <property type="molecule type" value="Genomic_DNA"/>
</dbReference>
<dbReference type="PANTHER" id="PTHR32309:SF13">
    <property type="entry name" value="FERRIC ENTEROBACTIN TRANSPORT PROTEIN FEPE"/>
    <property type="match status" value="1"/>
</dbReference>
<keyword evidence="5 7" id="KW-1133">Transmembrane helix</keyword>
<comment type="caution">
    <text evidence="9">The sequence shown here is derived from an EMBL/GenBank/DDBJ whole genome shotgun (WGS) entry which is preliminary data.</text>
</comment>
<evidence type="ECO:0000256" key="4">
    <source>
        <dbReference type="ARBA" id="ARBA00022692"/>
    </source>
</evidence>
<evidence type="ECO:0000256" key="7">
    <source>
        <dbReference type="SAM" id="Phobius"/>
    </source>
</evidence>
<name>A0A841YBJ4_9LIST</name>
<reference evidence="9 10" key="1">
    <citation type="submission" date="2020-03" db="EMBL/GenBank/DDBJ databases">
        <title>Soil Listeria distribution.</title>
        <authorList>
            <person name="Liao J."/>
            <person name="Wiedmann M."/>
        </authorList>
    </citation>
    <scope>NUCLEOTIDE SEQUENCE [LARGE SCALE GENOMIC DNA]</scope>
    <source>
        <strain evidence="9 10">FSL L7-1645</strain>
    </source>
</reference>
<comment type="subcellular location">
    <subcellularLocation>
        <location evidence="1">Cell membrane</location>
        <topology evidence="1">Multi-pass membrane protein</topology>
    </subcellularLocation>
</comment>
<dbReference type="GO" id="GO:0004713">
    <property type="term" value="F:protein tyrosine kinase activity"/>
    <property type="evidence" value="ECO:0007669"/>
    <property type="project" value="TreeGrafter"/>
</dbReference>
<evidence type="ECO:0000313" key="10">
    <source>
        <dbReference type="Proteomes" id="UP000571128"/>
    </source>
</evidence>
<dbReference type="InterPro" id="IPR050445">
    <property type="entry name" value="Bact_polysacc_biosynth/exp"/>
</dbReference>
<protein>
    <recommendedName>
        <fullName evidence="8">Polysaccharide chain length determinant N-terminal domain-containing protein</fullName>
    </recommendedName>
</protein>
<dbReference type="Proteomes" id="UP000571128">
    <property type="component" value="Unassembled WGS sequence"/>
</dbReference>
<keyword evidence="3" id="KW-1003">Cell membrane</keyword>
<feature type="transmembrane region" description="Helical" evidence="7">
    <location>
        <begin position="170"/>
        <end position="189"/>
    </location>
</feature>
<evidence type="ECO:0000256" key="1">
    <source>
        <dbReference type="ARBA" id="ARBA00004651"/>
    </source>
</evidence>
<feature type="transmembrane region" description="Helical" evidence="7">
    <location>
        <begin position="20"/>
        <end position="40"/>
    </location>
</feature>
<evidence type="ECO:0000256" key="3">
    <source>
        <dbReference type="ARBA" id="ARBA00022475"/>
    </source>
</evidence>
<feature type="domain" description="Polysaccharide chain length determinant N-terminal" evidence="8">
    <location>
        <begin position="10"/>
        <end position="93"/>
    </location>
</feature>
<dbReference type="PANTHER" id="PTHR32309">
    <property type="entry name" value="TYROSINE-PROTEIN KINASE"/>
    <property type="match status" value="1"/>
</dbReference>
<dbReference type="AlphaFoldDB" id="A0A841YBJ4"/>
<sequence length="223" mass="25485">MGKDLLFQNFLAKMLKKWYVILFFITFFVLLVFVVQNYLVEREYESKVELLVLPNANSKNDTNDAQIRLNIQLMNTYMNVMKSSNTLLEVKRALHLDKSIDTLRKDLTISSDENSLSLSLKVVSKDSKQAQLIAKGIAEVTQKNMKQFFPDNKIVILNPASTGKLISQNIYYLIAAFAGLWIGIAYIVIETILARTIREEVDISSFDFPILGVIAYSQEERES</sequence>
<keyword evidence="6 7" id="KW-0472">Membrane</keyword>
<proteinExistence type="inferred from homology"/>
<evidence type="ECO:0000313" key="9">
    <source>
        <dbReference type="EMBL" id="MBC1397630.1"/>
    </source>
</evidence>
<organism evidence="9 10">
    <name type="scientific">Listeria fleischmannii</name>
    <dbReference type="NCBI Taxonomy" id="1069827"/>
    <lineage>
        <taxon>Bacteria</taxon>
        <taxon>Bacillati</taxon>
        <taxon>Bacillota</taxon>
        <taxon>Bacilli</taxon>
        <taxon>Bacillales</taxon>
        <taxon>Listeriaceae</taxon>
        <taxon>Listeria</taxon>
    </lineage>
</organism>
<accession>A0A841YBJ4</accession>
<dbReference type="RefSeq" id="WP_007543885.1">
    <property type="nucleotide sequence ID" value="NZ_JAARPY010000002.1"/>
</dbReference>
<evidence type="ECO:0000256" key="2">
    <source>
        <dbReference type="ARBA" id="ARBA00006683"/>
    </source>
</evidence>
<dbReference type="InterPro" id="IPR003856">
    <property type="entry name" value="LPS_length_determ_N"/>
</dbReference>
<evidence type="ECO:0000256" key="5">
    <source>
        <dbReference type="ARBA" id="ARBA00022989"/>
    </source>
</evidence>
<dbReference type="GO" id="GO:0005886">
    <property type="term" value="C:plasma membrane"/>
    <property type="evidence" value="ECO:0007669"/>
    <property type="project" value="UniProtKB-SubCell"/>
</dbReference>
<dbReference type="Pfam" id="PF02706">
    <property type="entry name" value="Wzz"/>
    <property type="match status" value="1"/>
</dbReference>
<keyword evidence="4 7" id="KW-0812">Transmembrane</keyword>
<evidence type="ECO:0000256" key="6">
    <source>
        <dbReference type="ARBA" id="ARBA00023136"/>
    </source>
</evidence>